<accession>A7RLT0</accession>
<dbReference type="SUPFAM" id="SSF56281">
    <property type="entry name" value="Metallo-hydrolase/oxidoreductase"/>
    <property type="match status" value="1"/>
</dbReference>
<dbReference type="InterPro" id="IPR036866">
    <property type="entry name" value="RibonucZ/Hydroxyglut_hydro"/>
</dbReference>
<dbReference type="InterPro" id="IPR050855">
    <property type="entry name" value="NDM-1-like"/>
</dbReference>
<dbReference type="FunCoup" id="A7RLT0">
    <property type="interactions" value="54"/>
</dbReference>
<keyword evidence="3" id="KW-1185">Reference proteome</keyword>
<protein>
    <recommendedName>
        <fullName evidence="1">Metallo-beta-lactamase domain-containing protein</fullName>
    </recommendedName>
</protein>
<dbReference type="SMART" id="SM00849">
    <property type="entry name" value="Lactamase_B"/>
    <property type="match status" value="1"/>
</dbReference>
<dbReference type="STRING" id="45351.A7RLT0"/>
<dbReference type="PANTHER" id="PTHR42951">
    <property type="entry name" value="METALLO-BETA-LACTAMASE DOMAIN-CONTAINING"/>
    <property type="match status" value="1"/>
</dbReference>
<sequence>MDANANTVEMEAGIRRPLVVGGTERLTPRELLRSFEPAFTLTQVENGLYLCQEKFFESNVRANIWVLQGSALDIIIDPGIGLWDLPGFLSASGVIGEKPFQAVATHAHFDHCGGLFQFDRFSLHQLDADTVTNGDNYAAGVNFILGTRISNVPIPNFNPRNYELTPTQPSCILTDGNIIDLGDKKLEVLHIPGHTPGSIALFEQTSGLLFTGDMLVKYKSRYLDLLPFSDVTSYAQSCHKLLAISQDVTRVCPGHFEMYDGRGLESRGLEYLETNTKWYRFKAGCIRGIFSMILRGRNTRHCPTKSCYYGCCCFLCFK</sequence>
<organism evidence="2 3">
    <name type="scientific">Nematostella vectensis</name>
    <name type="common">Starlet sea anemone</name>
    <dbReference type="NCBI Taxonomy" id="45351"/>
    <lineage>
        <taxon>Eukaryota</taxon>
        <taxon>Metazoa</taxon>
        <taxon>Cnidaria</taxon>
        <taxon>Anthozoa</taxon>
        <taxon>Hexacorallia</taxon>
        <taxon>Actiniaria</taxon>
        <taxon>Edwardsiidae</taxon>
        <taxon>Nematostella</taxon>
    </lineage>
</organism>
<dbReference type="PhylomeDB" id="A7RLT0"/>
<dbReference type="Gene3D" id="3.60.15.10">
    <property type="entry name" value="Ribonuclease Z/Hydroxyacylglutathione hydrolase-like"/>
    <property type="match status" value="1"/>
</dbReference>
<name>A7RLT0_NEMVE</name>
<dbReference type="Pfam" id="PF00753">
    <property type="entry name" value="Lactamase_B"/>
    <property type="match status" value="1"/>
</dbReference>
<proteinExistence type="predicted"/>
<dbReference type="InParanoid" id="A7RLT0"/>
<dbReference type="InterPro" id="IPR001279">
    <property type="entry name" value="Metallo-B-lactamas"/>
</dbReference>
<dbReference type="eggNOG" id="KOG0813">
    <property type="taxonomic scope" value="Eukaryota"/>
</dbReference>
<dbReference type="HOGENOM" id="CLU_030571_0_2_1"/>
<dbReference type="OrthoDB" id="17458at2759"/>
<dbReference type="KEGG" id="nve:5519852"/>
<dbReference type="Proteomes" id="UP000001593">
    <property type="component" value="Unassembled WGS sequence"/>
</dbReference>
<evidence type="ECO:0000259" key="1">
    <source>
        <dbReference type="SMART" id="SM00849"/>
    </source>
</evidence>
<reference evidence="2 3" key="1">
    <citation type="journal article" date="2007" name="Science">
        <title>Sea anemone genome reveals ancestral eumetazoan gene repertoire and genomic organization.</title>
        <authorList>
            <person name="Putnam N.H."/>
            <person name="Srivastava M."/>
            <person name="Hellsten U."/>
            <person name="Dirks B."/>
            <person name="Chapman J."/>
            <person name="Salamov A."/>
            <person name="Terry A."/>
            <person name="Shapiro H."/>
            <person name="Lindquist E."/>
            <person name="Kapitonov V.V."/>
            <person name="Jurka J."/>
            <person name="Genikhovich G."/>
            <person name="Grigoriev I.V."/>
            <person name="Lucas S.M."/>
            <person name="Steele R.E."/>
            <person name="Finnerty J.R."/>
            <person name="Technau U."/>
            <person name="Martindale M.Q."/>
            <person name="Rokhsar D.S."/>
        </authorList>
    </citation>
    <scope>NUCLEOTIDE SEQUENCE [LARGE SCALE GENOMIC DNA]</scope>
    <source>
        <strain evidence="3">CH2 X CH6</strain>
    </source>
</reference>
<evidence type="ECO:0000313" key="2">
    <source>
        <dbReference type="EMBL" id="EDO47655.1"/>
    </source>
</evidence>
<dbReference type="AlphaFoldDB" id="A7RLT0"/>
<gene>
    <name evidence="2" type="ORF">NEMVEDRAFT_v1g239196</name>
</gene>
<dbReference type="PANTHER" id="PTHR42951:SF4">
    <property type="entry name" value="ACYL-COENZYME A THIOESTERASE MBLAC2"/>
    <property type="match status" value="1"/>
</dbReference>
<dbReference type="EMBL" id="DS469518">
    <property type="protein sequence ID" value="EDO47655.1"/>
    <property type="molecule type" value="Genomic_DNA"/>
</dbReference>
<feature type="domain" description="Metallo-beta-lactamase" evidence="1">
    <location>
        <begin position="61"/>
        <end position="255"/>
    </location>
</feature>
<evidence type="ECO:0000313" key="3">
    <source>
        <dbReference type="Proteomes" id="UP000001593"/>
    </source>
</evidence>